<evidence type="ECO:0000259" key="2">
    <source>
        <dbReference type="PROSITE" id="PS50835"/>
    </source>
</evidence>
<dbReference type="SUPFAM" id="SSF48726">
    <property type="entry name" value="Immunoglobulin"/>
    <property type="match status" value="1"/>
</dbReference>
<proteinExistence type="predicted"/>
<dbReference type="AlphaFoldDB" id="A0A9Q0YRZ6"/>
<gene>
    <name evidence="3" type="ORF">HOLleu_34307</name>
</gene>
<name>A0A9Q0YRZ6_HOLLE</name>
<keyword evidence="4" id="KW-1185">Reference proteome</keyword>
<dbReference type="InterPro" id="IPR036179">
    <property type="entry name" value="Ig-like_dom_sf"/>
</dbReference>
<protein>
    <recommendedName>
        <fullName evidence="2">Ig-like domain-containing protein</fullName>
    </recommendedName>
</protein>
<dbReference type="Proteomes" id="UP001152320">
    <property type="component" value="Chromosome 18"/>
</dbReference>
<evidence type="ECO:0000313" key="4">
    <source>
        <dbReference type="Proteomes" id="UP001152320"/>
    </source>
</evidence>
<dbReference type="EMBL" id="JAIZAY010000018">
    <property type="protein sequence ID" value="KAJ8024406.1"/>
    <property type="molecule type" value="Genomic_DNA"/>
</dbReference>
<dbReference type="OrthoDB" id="10048737at2759"/>
<accession>A0A9Q0YRZ6</accession>
<dbReference type="InterPro" id="IPR013783">
    <property type="entry name" value="Ig-like_fold"/>
</dbReference>
<dbReference type="InterPro" id="IPR007110">
    <property type="entry name" value="Ig-like_dom"/>
</dbReference>
<feature type="domain" description="Ig-like" evidence="2">
    <location>
        <begin position="3"/>
        <end position="187"/>
    </location>
</feature>
<evidence type="ECO:0000313" key="3">
    <source>
        <dbReference type="EMBL" id="KAJ8024406.1"/>
    </source>
</evidence>
<dbReference type="Gene3D" id="2.60.40.10">
    <property type="entry name" value="Immunoglobulins"/>
    <property type="match status" value="1"/>
</dbReference>
<sequence length="201" mass="22214">MLPSLSLPVPPTVWLEYNNSKLGDTLDVIMNEEYEIRCLAEGGRPSFTLSWEVDNQTVTGGTLQLQDGGSKISTVINYRPKLHETKLSCKTGGQKIVPSIYSDVSLNVLYKPMCAIDVKENYQVQNTYRIHCVCVANPDVSGVFVSTNNSLYMEKSTTILKTNNSTIINCKGRNVVGFSETATRTISPLIIKGKLCTKNIK</sequence>
<reference evidence="3" key="1">
    <citation type="submission" date="2021-10" db="EMBL/GenBank/DDBJ databases">
        <title>Tropical sea cucumber genome reveals ecological adaptation and Cuvierian tubules defense mechanism.</title>
        <authorList>
            <person name="Chen T."/>
        </authorList>
    </citation>
    <scope>NUCLEOTIDE SEQUENCE</scope>
    <source>
        <strain evidence="3">Nanhai2018</strain>
        <tissue evidence="3">Muscle</tissue>
    </source>
</reference>
<keyword evidence="1" id="KW-1015">Disulfide bond</keyword>
<dbReference type="PROSITE" id="PS50835">
    <property type="entry name" value="IG_LIKE"/>
    <property type="match status" value="1"/>
</dbReference>
<dbReference type="Pfam" id="PF08205">
    <property type="entry name" value="C2-set_2"/>
    <property type="match status" value="1"/>
</dbReference>
<dbReference type="InterPro" id="IPR013162">
    <property type="entry name" value="CD80_C2-set"/>
</dbReference>
<organism evidence="3 4">
    <name type="scientific">Holothuria leucospilota</name>
    <name type="common">Black long sea cucumber</name>
    <name type="synonym">Mertensiothuria leucospilota</name>
    <dbReference type="NCBI Taxonomy" id="206669"/>
    <lineage>
        <taxon>Eukaryota</taxon>
        <taxon>Metazoa</taxon>
        <taxon>Echinodermata</taxon>
        <taxon>Eleutherozoa</taxon>
        <taxon>Echinozoa</taxon>
        <taxon>Holothuroidea</taxon>
        <taxon>Aspidochirotacea</taxon>
        <taxon>Aspidochirotida</taxon>
        <taxon>Holothuriidae</taxon>
        <taxon>Holothuria</taxon>
    </lineage>
</organism>
<evidence type="ECO:0000256" key="1">
    <source>
        <dbReference type="ARBA" id="ARBA00023157"/>
    </source>
</evidence>
<comment type="caution">
    <text evidence="3">The sequence shown here is derived from an EMBL/GenBank/DDBJ whole genome shotgun (WGS) entry which is preliminary data.</text>
</comment>